<organism evidence="3 4">
    <name type="scientific">Limnospira platensis NIES-46</name>
    <dbReference type="NCBI Taxonomy" id="1236695"/>
    <lineage>
        <taxon>Bacteria</taxon>
        <taxon>Bacillati</taxon>
        <taxon>Cyanobacteriota</taxon>
        <taxon>Cyanophyceae</taxon>
        <taxon>Oscillatoriophycideae</taxon>
        <taxon>Oscillatoriales</taxon>
        <taxon>Sirenicapillariaceae</taxon>
        <taxon>Limnospira</taxon>
    </lineage>
</organism>
<dbReference type="InterPro" id="IPR007863">
    <property type="entry name" value="Peptidase_M16_C"/>
</dbReference>
<proteinExistence type="predicted"/>
<evidence type="ECO:0000313" key="3">
    <source>
        <dbReference type="EMBL" id="GCE93837.1"/>
    </source>
</evidence>
<dbReference type="SUPFAM" id="SSF63411">
    <property type="entry name" value="LuxS/MPP-like metallohydrolase"/>
    <property type="match status" value="2"/>
</dbReference>
<dbReference type="InterPro" id="IPR011765">
    <property type="entry name" value="Pept_M16_N"/>
</dbReference>
<name>A0A5M3T4P9_LIMPL</name>
<dbReference type="InterPro" id="IPR011249">
    <property type="entry name" value="Metalloenz_LuxS/M16"/>
</dbReference>
<dbReference type="PANTHER" id="PTHR11851">
    <property type="entry name" value="METALLOPROTEASE"/>
    <property type="match status" value="1"/>
</dbReference>
<keyword evidence="4" id="KW-1185">Reference proteome</keyword>
<evidence type="ECO:0000313" key="4">
    <source>
        <dbReference type="Proteomes" id="UP000326169"/>
    </source>
</evidence>
<dbReference type="InterPro" id="IPR050361">
    <property type="entry name" value="MPP/UQCRC_Complex"/>
</dbReference>
<evidence type="ECO:0000259" key="2">
    <source>
        <dbReference type="Pfam" id="PF05193"/>
    </source>
</evidence>
<dbReference type="RefSeq" id="WP_006619327.1">
    <property type="nucleotide sequence ID" value="NZ_BIMW01000080.1"/>
</dbReference>
<evidence type="ECO:0000259" key="1">
    <source>
        <dbReference type="Pfam" id="PF00675"/>
    </source>
</evidence>
<gene>
    <name evidence="3" type="ORF">NIES46_18890</name>
</gene>
<protein>
    <submittedName>
        <fullName evidence="3">Peptidase, M16 family protein</fullName>
    </submittedName>
</protein>
<dbReference type="EMBL" id="BIMW01000080">
    <property type="protein sequence ID" value="GCE93837.1"/>
    <property type="molecule type" value="Genomic_DNA"/>
</dbReference>
<dbReference type="Pfam" id="PF00675">
    <property type="entry name" value="Peptidase_M16"/>
    <property type="match status" value="1"/>
</dbReference>
<dbReference type="Gene3D" id="3.30.830.10">
    <property type="entry name" value="Metalloenzyme, LuxS/M16 peptidase-like"/>
    <property type="match status" value="2"/>
</dbReference>
<accession>A0A5M3T4P9</accession>
<dbReference type="GeneID" id="301682744"/>
<comment type="caution">
    <text evidence="3">The sequence shown here is derived from an EMBL/GenBank/DDBJ whole genome shotgun (WGS) entry which is preliminary data.</text>
</comment>
<dbReference type="Proteomes" id="UP000326169">
    <property type="component" value="Unassembled WGS sequence"/>
</dbReference>
<reference evidence="3 4" key="1">
    <citation type="journal article" date="2019" name="J Genomics">
        <title>The Draft Genome of a Hydrogen-producing Cyanobacterium, Arthrospira platensis NIES-46.</title>
        <authorList>
            <person name="Suzuki S."/>
            <person name="Yamaguchi H."/>
            <person name="Kawachi M."/>
        </authorList>
    </citation>
    <scope>NUCLEOTIDE SEQUENCE [LARGE SCALE GENOMIC DNA]</scope>
    <source>
        <strain evidence="3 4">NIES-46</strain>
    </source>
</reference>
<feature type="domain" description="Peptidase M16 N-terminal" evidence="1">
    <location>
        <begin position="28"/>
        <end position="172"/>
    </location>
</feature>
<dbReference type="PANTHER" id="PTHR11851:SF224">
    <property type="entry name" value="PROCESSING PROTEASE"/>
    <property type="match status" value="1"/>
</dbReference>
<feature type="domain" description="Peptidase M16 C-terminal" evidence="2">
    <location>
        <begin position="179"/>
        <end position="355"/>
    </location>
</feature>
<sequence length="430" mass="47969">MTQTLTPSFSDTQNVHRYVLDNGITLLVTENPAADIIATRLFLRTGTRWEPPHQAGLSHLLAAVMTKGTENLSSLEIAERVESVGARVSADTSSDYFLVGVKTVSGDFENILELVAQLLRAPSFPEAEIELERRITIQGIRSHKEQPFSIAFDFLRRGMYQNHPYAISTLGTEETVSQITRADLQEFHQTYFRPDNLIISLAGRISLDKALSHIQKTFGDWKADRTPLPKLTLPQIISNPHQAIAPQETQQSVIMLGYLAASVYDHDYASLKVINTYLGNGLSSRLFVELREKRGLAYDVSAFYPTRLDASQFVVYMGTAPNNTAIAIDGLRTEVERLTTTTLTEEELQVAKNKLLGQYALGKQTNSQLAQIYGWYETLELGIDFDQQFQIDVASVTVPQVQAISQKYFGQPYLVLVGPEAIVSPFSHSH</sequence>
<dbReference type="Pfam" id="PF05193">
    <property type="entry name" value="Peptidase_M16_C"/>
    <property type="match status" value="1"/>
</dbReference>